<accession>A0A7R8H433</accession>
<keyword evidence="2" id="KW-1185">Reference proteome</keyword>
<gene>
    <name evidence="1" type="ORF">LSAA_5726</name>
</gene>
<proteinExistence type="predicted"/>
<sequence>MDKVLRLERLDADPSQNNSPKLWFSTFENFLINLSIDVSNLNSVKLNVLINYISPTLFAYICEKKNEIFARHLFANRRQEVGETLDTNFQARQLLSRDCSFSSVNAERNRCDYVRDSFINGLASNEARRWLLENSDFQMMEAFDQAKTLELAQKQADLYMNSRMIPLNATTQLLFFWLKIKMKF</sequence>
<evidence type="ECO:0000313" key="2">
    <source>
        <dbReference type="Proteomes" id="UP000675881"/>
    </source>
</evidence>
<evidence type="ECO:0000313" key="1">
    <source>
        <dbReference type="EMBL" id="CAF2852458.1"/>
    </source>
</evidence>
<dbReference type="EMBL" id="HG994593">
    <property type="protein sequence ID" value="CAF2852458.1"/>
    <property type="molecule type" value="Genomic_DNA"/>
</dbReference>
<protein>
    <submittedName>
        <fullName evidence="1">(salmon louse) hypothetical protein</fullName>
    </submittedName>
</protein>
<name>A0A7R8H433_LEPSM</name>
<reference evidence="1" key="1">
    <citation type="submission" date="2021-02" db="EMBL/GenBank/DDBJ databases">
        <authorList>
            <person name="Bekaert M."/>
        </authorList>
    </citation>
    <scope>NUCLEOTIDE SEQUENCE</scope>
    <source>
        <strain evidence="1">IoA-00</strain>
    </source>
</reference>
<dbReference type="Proteomes" id="UP000675881">
    <property type="component" value="Chromosome 14"/>
</dbReference>
<organism evidence="1 2">
    <name type="scientific">Lepeophtheirus salmonis</name>
    <name type="common">Salmon louse</name>
    <name type="synonym">Caligus salmonis</name>
    <dbReference type="NCBI Taxonomy" id="72036"/>
    <lineage>
        <taxon>Eukaryota</taxon>
        <taxon>Metazoa</taxon>
        <taxon>Ecdysozoa</taxon>
        <taxon>Arthropoda</taxon>
        <taxon>Crustacea</taxon>
        <taxon>Multicrustacea</taxon>
        <taxon>Hexanauplia</taxon>
        <taxon>Copepoda</taxon>
        <taxon>Siphonostomatoida</taxon>
        <taxon>Caligidae</taxon>
        <taxon>Lepeophtheirus</taxon>
    </lineage>
</organism>
<dbReference type="AlphaFoldDB" id="A0A7R8H433"/>